<keyword evidence="4" id="KW-1133">Transmembrane helix</keyword>
<keyword evidence="2" id="KW-0238">DNA-binding</keyword>
<keyword evidence="3" id="KW-0804">Transcription</keyword>
<sequence>MSTEENKVCNNEDNRDAVCPLSILLSVLSGSWTMYILWVLAEDAARFGVLKRKVEGISTKVLTERLRMLEAEGILFRHYEATIPPQVTYGLTDRGRELIDILMQLNTLAQRWYPPTPPLQTSSDTL</sequence>
<dbReference type="PROSITE" id="PS51118">
    <property type="entry name" value="HTH_HXLR"/>
    <property type="match status" value="1"/>
</dbReference>
<reference evidence="6" key="1">
    <citation type="submission" date="2021-05" db="EMBL/GenBank/DDBJ databases">
        <authorList>
            <person name="Pietrasiak N."/>
            <person name="Ward R."/>
            <person name="Stajich J.E."/>
            <person name="Kurbessoian T."/>
        </authorList>
    </citation>
    <scope>NUCLEOTIDE SEQUENCE</scope>
    <source>
        <strain evidence="6">UHER 2000/2452</strain>
    </source>
</reference>
<dbReference type="SUPFAM" id="SSF46785">
    <property type="entry name" value="Winged helix' DNA-binding domain"/>
    <property type="match status" value="1"/>
</dbReference>
<gene>
    <name evidence="6" type="ORF">KME15_05700</name>
</gene>
<feature type="transmembrane region" description="Helical" evidence="4">
    <location>
        <begin position="20"/>
        <end position="41"/>
    </location>
</feature>
<dbReference type="PANTHER" id="PTHR33204:SF37">
    <property type="entry name" value="HTH-TYPE TRANSCRIPTIONAL REGULATOR YODB"/>
    <property type="match status" value="1"/>
</dbReference>
<evidence type="ECO:0000259" key="5">
    <source>
        <dbReference type="PROSITE" id="PS51118"/>
    </source>
</evidence>
<dbReference type="Pfam" id="PF01638">
    <property type="entry name" value="HxlR"/>
    <property type="match status" value="1"/>
</dbReference>
<evidence type="ECO:0000313" key="6">
    <source>
        <dbReference type="EMBL" id="MBW4658147.1"/>
    </source>
</evidence>
<dbReference type="Proteomes" id="UP000757435">
    <property type="component" value="Unassembled WGS sequence"/>
</dbReference>
<name>A0A951ULJ1_9CYAN</name>
<dbReference type="InterPro" id="IPR036390">
    <property type="entry name" value="WH_DNA-bd_sf"/>
</dbReference>
<evidence type="ECO:0000256" key="2">
    <source>
        <dbReference type="ARBA" id="ARBA00023125"/>
    </source>
</evidence>
<dbReference type="Gene3D" id="1.10.10.10">
    <property type="entry name" value="Winged helix-like DNA-binding domain superfamily/Winged helix DNA-binding domain"/>
    <property type="match status" value="1"/>
</dbReference>
<reference evidence="6" key="2">
    <citation type="journal article" date="2022" name="Microbiol. Resour. Announc.">
        <title>Metagenome Sequencing to Explore Phylogenomics of Terrestrial Cyanobacteria.</title>
        <authorList>
            <person name="Ward R.D."/>
            <person name="Stajich J.E."/>
            <person name="Johansen J.R."/>
            <person name="Huntemann M."/>
            <person name="Clum A."/>
            <person name="Foster B."/>
            <person name="Foster B."/>
            <person name="Roux S."/>
            <person name="Palaniappan K."/>
            <person name="Varghese N."/>
            <person name="Mukherjee S."/>
            <person name="Reddy T.B.K."/>
            <person name="Daum C."/>
            <person name="Copeland A."/>
            <person name="Chen I.A."/>
            <person name="Ivanova N.N."/>
            <person name="Kyrpides N.C."/>
            <person name="Shapiro N."/>
            <person name="Eloe-Fadrosh E.A."/>
            <person name="Pietrasiak N."/>
        </authorList>
    </citation>
    <scope>NUCLEOTIDE SEQUENCE</scope>
    <source>
        <strain evidence="6">UHER 2000/2452</strain>
    </source>
</reference>
<accession>A0A951ULJ1</accession>
<dbReference type="GO" id="GO:0003677">
    <property type="term" value="F:DNA binding"/>
    <property type="evidence" value="ECO:0007669"/>
    <property type="project" value="UniProtKB-KW"/>
</dbReference>
<dbReference type="EMBL" id="JAHHHD010000004">
    <property type="protein sequence ID" value="MBW4658147.1"/>
    <property type="molecule type" value="Genomic_DNA"/>
</dbReference>
<dbReference type="InterPro" id="IPR002577">
    <property type="entry name" value="HTH_HxlR"/>
</dbReference>
<dbReference type="InterPro" id="IPR036388">
    <property type="entry name" value="WH-like_DNA-bd_sf"/>
</dbReference>
<evidence type="ECO:0000256" key="1">
    <source>
        <dbReference type="ARBA" id="ARBA00023015"/>
    </source>
</evidence>
<comment type="caution">
    <text evidence="6">The sequence shown here is derived from an EMBL/GenBank/DDBJ whole genome shotgun (WGS) entry which is preliminary data.</text>
</comment>
<feature type="domain" description="HTH hxlR-type" evidence="5">
    <location>
        <begin position="19"/>
        <end position="117"/>
    </location>
</feature>
<keyword evidence="4" id="KW-0812">Transmembrane</keyword>
<keyword evidence="1" id="KW-0805">Transcription regulation</keyword>
<keyword evidence="4" id="KW-0472">Membrane</keyword>
<evidence type="ECO:0000256" key="3">
    <source>
        <dbReference type="ARBA" id="ARBA00023163"/>
    </source>
</evidence>
<organism evidence="6 7">
    <name type="scientific">Drouetiella hepatica Uher 2000/2452</name>
    <dbReference type="NCBI Taxonomy" id="904376"/>
    <lineage>
        <taxon>Bacteria</taxon>
        <taxon>Bacillati</taxon>
        <taxon>Cyanobacteriota</taxon>
        <taxon>Cyanophyceae</taxon>
        <taxon>Oculatellales</taxon>
        <taxon>Oculatellaceae</taxon>
        <taxon>Drouetiella</taxon>
    </lineage>
</organism>
<dbReference type="PANTHER" id="PTHR33204">
    <property type="entry name" value="TRANSCRIPTIONAL REGULATOR, MARR FAMILY"/>
    <property type="match status" value="1"/>
</dbReference>
<protein>
    <submittedName>
        <fullName evidence="6">Helix-turn-helix transcriptional regulator</fullName>
    </submittedName>
</protein>
<proteinExistence type="predicted"/>
<evidence type="ECO:0000256" key="4">
    <source>
        <dbReference type="SAM" id="Phobius"/>
    </source>
</evidence>
<dbReference type="AlphaFoldDB" id="A0A951ULJ1"/>
<evidence type="ECO:0000313" key="7">
    <source>
        <dbReference type="Proteomes" id="UP000757435"/>
    </source>
</evidence>